<dbReference type="Proteomes" id="UP000241890">
    <property type="component" value="Unassembled WGS sequence"/>
</dbReference>
<accession>A0A2R5GV13</accession>
<dbReference type="AlphaFoldDB" id="A0A2R5GV13"/>
<evidence type="ECO:0000313" key="3">
    <source>
        <dbReference type="Proteomes" id="UP000241890"/>
    </source>
</evidence>
<feature type="coiled-coil region" evidence="1">
    <location>
        <begin position="133"/>
        <end position="160"/>
    </location>
</feature>
<evidence type="ECO:0000313" key="2">
    <source>
        <dbReference type="EMBL" id="GBG34159.1"/>
    </source>
</evidence>
<feature type="coiled-coil region" evidence="1">
    <location>
        <begin position="245"/>
        <end position="300"/>
    </location>
</feature>
<comment type="caution">
    <text evidence="2">The sequence shown here is derived from an EMBL/GenBank/DDBJ whole genome shotgun (WGS) entry which is preliminary data.</text>
</comment>
<keyword evidence="3" id="KW-1185">Reference proteome</keyword>
<sequence length="415" mass="47058">MPAVRGLVERLLDEKALLRQEIERLQEEQSRQHHEVIQVRGLLQDRNRLVLDLQQEKDVLQARVRRLEAEALPFVTQKDSGYPYDLRELYATLVQEKEGFKRREARLRHKLKGERAENKLLRHALQTDVTFSQEEAEVELAKARDRIRILENERNEAAQRAMKASFVNALQKNEIDILKDQISGGRNKAKMPADAIPNHRPAALAFCSAASPASPEAMSTLLLCPGTPTDTFHQDSMSPQAQGGARALRDELSLAKNRLEHRKHQITRLERRMERQAQRLQHAEAAKNQLEADLAQSKLQAASEPGSLVNVLLAKANRFAFAEVERFRKIGLKLVDQRNSLLNRIEALELAKDRVAALAEEKLAGQVTENKGLLRTIRAHERGALATKSHLVLTQASIQESDGDHELFYEEQKLG</sequence>
<feature type="coiled-coil region" evidence="1">
    <location>
        <begin position="8"/>
        <end position="70"/>
    </location>
</feature>
<organism evidence="2 3">
    <name type="scientific">Hondaea fermentalgiana</name>
    <dbReference type="NCBI Taxonomy" id="2315210"/>
    <lineage>
        <taxon>Eukaryota</taxon>
        <taxon>Sar</taxon>
        <taxon>Stramenopiles</taxon>
        <taxon>Bigyra</taxon>
        <taxon>Labyrinthulomycetes</taxon>
        <taxon>Thraustochytrida</taxon>
        <taxon>Thraustochytriidae</taxon>
        <taxon>Hondaea</taxon>
    </lineage>
</organism>
<protein>
    <submittedName>
        <fullName evidence="2">Uncharacterized protein</fullName>
    </submittedName>
</protein>
<proteinExistence type="predicted"/>
<dbReference type="InParanoid" id="A0A2R5GV13"/>
<name>A0A2R5GV13_9STRA</name>
<gene>
    <name evidence="2" type="ORF">FCC1311_103832</name>
</gene>
<keyword evidence="1" id="KW-0175">Coiled coil</keyword>
<evidence type="ECO:0000256" key="1">
    <source>
        <dbReference type="SAM" id="Coils"/>
    </source>
</evidence>
<reference evidence="2 3" key="1">
    <citation type="submission" date="2017-12" db="EMBL/GenBank/DDBJ databases">
        <title>Sequencing, de novo assembly and annotation of complete genome of a new Thraustochytrid species, strain FCC1311.</title>
        <authorList>
            <person name="Sedici K."/>
            <person name="Godart F."/>
            <person name="Aiese Cigliano R."/>
            <person name="Sanseverino W."/>
            <person name="Barakat M."/>
            <person name="Ortet P."/>
            <person name="Marechal E."/>
            <person name="Cagnac O."/>
            <person name="Amato A."/>
        </authorList>
    </citation>
    <scope>NUCLEOTIDE SEQUENCE [LARGE SCALE GENOMIC DNA]</scope>
</reference>
<dbReference type="EMBL" id="BEYU01000182">
    <property type="protein sequence ID" value="GBG34159.1"/>
    <property type="molecule type" value="Genomic_DNA"/>
</dbReference>